<dbReference type="PATRIC" id="fig|1263870.3.peg.4585"/>
<dbReference type="Proteomes" id="UP000011885">
    <property type="component" value="Unassembled WGS sequence"/>
</dbReference>
<evidence type="ECO:0000259" key="1">
    <source>
        <dbReference type="Pfam" id="PF13847"/>
    </source>
</evidence>
<dbReference type="GO" id="GO:0008168">
    <property type="term" value="F:methyltransferase activity"/>
    <property type="evidence" value="ECO:0007669"/>
    <property type="project" value="UniProtKB-KW"/>
</dbReference>
<accession>M5TYZ4</accession>
<feature type="domain" description="Methyltransferase" evidence="1">
    <location>
        <begin position="179"/>
        <end position="295"/>
    </location>
</feature>
<protein>
    <submittedName>
        <fullName evidence="3">Type 12 methyltransferase</fullName>
    </submittedName>
</protein>
<name>M5TYZ4_9BACT</name>
<dbReference type="InterPro" id="IPR025714">
    <property type="entry name" value="Methyltranfer_dom"/>
</dbReference>
<dbReference type="InterPro" id="IPR053173">
    <property type="entry name" value="SAM-binding_MTase"/>
</dbReference>
<sequence length="363" mass="39460">MCNACKVNVADQDTATEQFAAELLDTLNRATLGLGLAIGHRTGLFDSMAAMNCWASSEEIAAASACNERYVREWLGAMVTGGVVAFDSEATTYFLPPHHAALLTRSAGSNNFARTFQFLAVMAEVETSIVDCFREGGGVPYERFTRFHEVMAEDSDGNVVEGLFTKILPMVDGLAERLEEGIDVMDIGCGSGHAMIALAKRFPNSRFVGRDLCEKPILAARRQADAEGLTNITFEVADVSERMGSDGYDLITAFDVIHDQRDPAAVLEVVQDALRPGGTFLMQDLQASSKLANNIDHALCPFLYMISTMHCMTVSLAQNGMGLGSVWGEELAVQMLGDAGFRDVTVQRLEHDIQNNWYVSMSG</sequence>
<dbReference type="CDD" id="cd02440">
    <property type="entry name" value="AdoMet_MTases"/>
    <property type="match status" value="1"/>
</dbReference>
<organism evidence="3 4">
    <name type="scientific">Rhodopirellula sallentina SM41</name>
    <dbReference type="NCBI Taxonomy" id="1263870"/>
    <lineage>
        <taxon>Bacteria</taxon>
        <taxon>Pseudomonadati</taxon>
        <taxon>Planctomycetota</taxon>
        <taxon>Planctomycetia</taxon>
        <taxon>Pirellulales</taxon>
        <taxon>Pirellulaceae</taxon>
        <taxon>Rhodopirellula</taxon>
    </lineage>
</organism>
<evidence type="ECO:0000313" key="3">
    <source>
        <dbReference type="EMBL" id="EMI54234.1"/>
    </source>
</evidence>
<gene>
    <name evidence="3" type="ORF">RSSM_04337</name>
</gene>
<dbReference type="GO" id="GO:0032259">
    <property type="term" value="P:methylation"/>
    <property type="evidence" value="ECO:0007669"/>
    <property type="project" value="UniProtKB-KW"/>
</dbReference>
<dbReference type="OrthoDB" id="9801363at2"/>
<dbReference type="InterPro" id="IPR029063">
    <property type="entry name" value="SAM-dependent_MTases_sf"/>
</dbReference>
<dbReference type="Pfam" id="PF13847">
    <property type="entry name" value="Methyltransf_31"/>
    <property type="match status" value="1"/>
</dbReference>
<dbReference type="EMBL" id="ANOH01000288">
    <property type="protein sequence ID" value="EMI54234.1"/>
    <property type="molecule type" value="Genomic_DNA"/>
</dbReference>
<dbReference type="SUPFAM" id="SSF53335">
    <property type="entry name" value="S-adenosyl-L-methionine-dependent methyltransferases"/>
    <property type="match status" value="1"/>
</dbReference>
<dbReference type="Pfam" id="PF21320">
    <property type="entry name" value="WHD_Rv2258c"/>
    <property type="match status" value="1"/>
</dbReference>
<comment type="caution">
    <text evidence="3">The sequence shown here is derived from an EMBL/GenBank/DDBJ whole genome shotgun (WGS) entry which is preliminary data.</text>
</comment>
<proteinExistence type="predicted"/>
<evidence type="ECO:0000313" key="4">
    <source>
        <dbReference type="Proteomes" id="UP000011885"/>
    </source>
</evidence>
<feature type="domain" description="S-adenosylmethionine-dependent methyltransferase Rv2258c-like winged HTH" evidence="2">
    <location>
        <begin position="30"/>
        <end position="105"/>
    </location>
</feature>
<dbReference type="Gene3D" id="3.40.50.150">
    <property type="entry name" value="Vaccinia Virus protein VP39"/>
    <property type="match status" value="1"/>
</dbReference>
<dbReference type="PANTHER" id="PTHR45128">
    <property type="entry name" value="METHYLTRANSFERASE TYPE 11"/>
    <property type="match status" value="1"/>
</dbReference>
<dbReference type="PANTHER" id="PTHR45128:SF1">
    <property type="entry name" value="S-ADENOSYLMETHIONINE-DEPENDENT METHYLTRANSFERASE RV2258C"/>
    <property type="match status" value="1"/>
</dbReference>
<evidence type="ECO:0000259" key="2">
    <source>
        <dbReference type="Pfam" id="PF21320"/>
    </source>
</evidence>
<keyword evidence="3" id="KW-0808">Transferase</keyword>
<keyword evidence="3" id="KW-0489">Methyltransferase</keyword>
<dbReference type="RefSeq" id="WP_008682748.1">
    <property type="nucleotide sequence ID" value="NZ_ANOH01000288.1"/>
</dbReference>
<keyword evidence="4" id="KW-1185">Reference proteome</keyword>
<dbReference type="InterPro" id="IPR048711">
    <property type="entry name" value="WHD_Rv2258c"/>
</dbReference>
<reference evidence="3 4" key="1">
    <citation type="journal article" date="2013" name="Mar. Genomics">
        <title>Expression of sulfatases in Rhodopirellula baltica and the diversity of sulfatases in the genus Rhodopirellula.</title>
        <authorList>
            <person name="Wegner C.E."/>
            <person name="Richter-Heitmann T."/>
            <person name="Klindworth A."/>
            <person name="Klockow C."/>
            <person name="Richter M."/>
            <person name="Achstetter T."/>
            <person name="Glockner F.O."/>
            <person name="Harder J."/>
        </authorList>
    </citation>
    <scope>NUCLEOTIDE SEQUENCE [LARGE SCALE GENOMIC DNA]</scope>
    <source>
        <strain evidence="3 4">SM41</strain>
    </source>
</reference>
<dbReference type="AlphaFoldDB" id="M5TYZ4"/>